<dbReference type="InterPro" id="IPR008266">
    <property type="entry name" value="Tyr_kinase_AS"/>
</dbReference>
<sequence>MVTSRAEQDALGSFLTQSAWTGLHRNPSHDLSGVGLVSSSQASYVHELRSHLDSLTGEGDCVEINSTGKLKNRDCRHHHRYLCTISAGIKCRKPSLRDDVLVSPSDCLLPTHPHGKICSFNCARGYQVSGPSSARCGIGGSWSEDANTIICDECEEALGMGDGQISNGQVIASSQLDAEHAAINGRLKAIRTSNKVGSWSPYTNNVKQWLQIDLGSQKRTLVAKIATQGDNANNMWVTHYTLQYGDNGDKFNVYKELGQGKDKVFDGNTDPDTIVSHKLNPRIRARYIRFLPTAWHKHISMRVELYGCKGTSNFGHWFLDGSDSDVSFFGAVNYTEGWCLGSTPKTPVINKKESKINGCTVNLTWSRDVCTTTKNTIRFRVINPQGYRAERRVEEHTSPKLYHLLTLDCDKIYQIEVSSWIGELQSDWSTPWQVQTNSPMIQQDRQNAYSNDDATKTLGIVLGITASLAAAILVGIYRRRQKREERPKDSRRSENFIASESWILSTCMLKSPDINKFSLESTKTSRMIMELDPYGALMINRGNPILIVFHLYCCKNAGEEEKRQFLQEIDLMKDVGSHRNILSILGFWIRSEPIMLIMEYVPNGDLLQWLRNKRQQIKLVTITKKNNDHTDVLESQKKNTDGRKIKGGKVKNEKQGENGSMQLQELENPQKSKETYVDTKVEGLLEILPQCSTLEKEETTSLEQSSIDLPEVATSLVMVGGEGPTHQLTTYDELKGSDGITLTIETEDRNSDAIGKQKEIESSENERSKSKGDAMNVYVSSPETKPVKEEKEKRLQSLPPTFKDDQFPESLERTTARASREQDEDTCDIDNKDQVFSADDMMSFAWQIAKGMEYLASKGFVHRDLAARNILLGENKAVKISDFGMLRRTGESEIYEVATVKKLPIKWTAPDSLETGIFTSKSDVWSFGVVLWEMATMGGTPYPRISHAQLYNLLKKGYRMEQPNTCSDEMYKLMLDCWRDDPNERPSFSEMITTLEQMMTADTPYYDFTLLDESQECYNDQCPSTSETVDTLL</sequence>
<keyword evidence="2" id="KW-0732">Signal</keyword>
<dbReference type="PROSITE" id="PS50041">
    <property type="entry name" value="C_TYPE_LECTIN_2"/>
    <property type="match status" value="1"/>
</dbReference>
<accession>A0ABN8PVF8</accession>
<proteinExistence type="predicted"/>
<dbReference type="InterPro" id="IPR001245">
    <property type="entry name" value="Ser-Thr/Tyr_kinase_cat_dom"/>
</dbReference>
<evidence type="ECO:0000313" key="11">
    <source>
        <dbReference type="EMBL" id="CAH3151736.1"/>
    </source>
</evidence>
<dbReference type="CDD" id="cd00192">
    <property type="entry name" value="PTKc"/>
    <property type="match status" value="1"/>
</dbReference>
<dbReference type="Pfam" id="PF00084">
    <property type="entry name" value="Sushi"/>
    <property type="match status" value="1"/>
</dbReference>
<dbReference type="InterPro" id="IPR001304">
    <property type="entry name" value="C-type_lectin-like"/>
</dbReference>
<evidence type="ECO:0000256" key="6">
    <source>
        <dbReference type="SAM" id="MobiDB-lite"/>
    </source>
</evidence>
<comment type="caution">
    <text evidence="11">The sequence shown here is derived from an EMBL/GenBank/DDBJ whole genome shotgun (WGS) entry which is preliminary data.</text>
</comment>
<feature type="region of interest" description="Disordered" evidence="6">
    <location>
        <begin position="633"/>
        <end position="673"/>
    </location>
</feature>
<dbReference type="EMBL" id="CALNXI010001018">
    <property type="protein sequence ID" value="CAH3151736.1"/>
    <property type="molecule type" value="Genomic_DNA"/>
</dbReference>
<dbReference type="InterPro" id="IPR016186">
    <property type="entry name" value="C-type_lectin-like/link_sf"/>
</dbReference>
<protein>
    <recommendedName>
        <fullName evidence="13">Receptor protein-tyrosine kinase</fullName>
    </recommendedName>
</protein>
<keyword evidence="12" id="KW-1185">Reference proteome</keyword>
<dbReference type="PROSITE" id="PS00109">
    <property type="entry name" value="PROTEIN_KINASE_TYR"/>
    <property type="match status" value="1"/>
</dbReference>
<dbReference type="PROSITE" id="PS50022">
    <property type="entry name" value="FA58C_3"/>
    <property type="match status" value="1"/>
</dbReference>
<feature type="domain" description="F5/8 type C" evidence="8">
    <location>
        <begin position="154"/>
        <end position="308"/>
    </location>
</feature>
<comment type="caution">
    <text evidence="5">Lacks conserved residue(s) required for the propagation of feature annotation.</text>
</comment>
<dbReference type="CDD" id="cd00057">
    <property type="entry name" value="FA58C"/>
    <property type="match status" value="1"/>
</dbReference>
<dbReference type="Pfam" id="PF07714">
    <property type="entry name" value="PK_Tyr_Ser-Thr"/>
    <property type="match status" value="2"/>
</dbReference>
<feature type="compositionally biased region" description="Basic and acidic residues" evidence="6">
    <location>
        <begin position="633"/>
        <end position="656"/>
    </location>
</feature>
<dbReference type="Pfam" id="PF00754">
    <property type="entry name" value="F5_F8_type_C"/>
    <property type="match status" value="1"/>
</dbReference>
<gene>
    <name evidence="11" type="ORF">PEVE_00000502</name>
</gene>
<evidence type="ECO:0000256" key="2">
    <source>
        <dbReference type="ARBA" id="ARBA00022729"/>
    </source>
</evidence>
<name>A0ABN8PVF8_9CNID</name>
<dbReference type="CDD" id="cd00033">
    <property type="entry name" value="CCP"/>
    <property type="match status" value="1"/>
</dbReference>
<feature type="domain" description="Sushi" evidence="10">
    <location>
        <begin position="89"/>
        <end position="153"/>
    </location>
</feature>
<dbReference type="InterPro" id="IPR016187">
    <property type="entry name" value="CTDL_fold"/>
</dbReference>
<dbReference type="SUPFAM" id="SSF49785">
    <property type="entry name" value="Galactose-binding domain-like"/>
    <property type="match status" value="1"/>
</dbReference>
<dbReference type="SMART" id="SM00219">
    <property type="entry name" value="TyrKc"/>
    <property type="match status" value="1"/>
</dbReference>
<dbReference type="InterPro" id="IPR000719">
    <property type="entry name" value="Prot_kinase_dom"/>
</dbReference>
<dbReference type="Gene3D" id="1.10.510.10">
    <property type="entry name" value="Transferase(Phosphotransferase) domain 1"/>
    <property type="match status" value="1"/>
</dbReference>
<feature type="domain" description="C-type lectin" evidence="9">
    <location>
        <begin position="1"/>
        <end position="84"/>
    </location>
</feature>
<comment type="subcellular location">
    <subcellularLocation>
        <location evidence="1">Membrane</location>
        <topology evidence="1">Single-pass type I membrane protein</topology>
    </subcellularLocation>
</comment>
<keyword evidence="5" id="KW-0768">Sushi</keyword>
<evidence type="ECO:0000259" key="8">
    <source>
        <dbReference type="PROSITE" id="PS50022"/>
    </source>
</evidence>
<dbReference type="PROSITE" id="PS50923">
    <property type="entry name" value="SUSHI"/>
    <property type="match status" value="1"/>
</dbReference>
<dbReference type="InterPro" id="IPR000436">
    <property type="entry name" value="Sushi_SCR_CCP_dom"/>
</dbReference>
<feature type="domain" description="Protein kinase" evidence="7">
    <location>
        <begin position="462"/>
        <end position="1006"/>
    </location>
</feature>
<evidence type="ECO:0000256" key="3">
    <source>
        <dbReference type="ARBA" id="ARBA00023157"/>
    </source>
</evidence>
<dbReference type="InterPro" id="IPR020635">
    <property type="entry name" value="Tyr_kinase_cat_dom"/>
</dbReference>
<evidence type="ECO:0000256" key="5">
    <source>
        <dbReference type="PROSITE-ProRule" id="PRU00302"/>
    </source>
</evidence>
<organism evidence="11 12">
    <name type="scientific">Porites evermanni</name>
    <dbReference type="NCBI Taxonomy" id="104178"/>
    <lineage>
        <taxon>Eukaryota</taxon>
        <taxon>Metazoa</taxon>
        <taxon>Cnidaria</taxon>
        <taxon>Anthozoa</taxon>
        <taxon>Hexacorallia</taxon>
        <taxon>Scleractinia</taxon>
        <taxon>Fungiina</taxon>
        <taxon>Poritidae</taxon>
        <taxon>Porites</taxon>
    </lineage>
</organism>
<dbReference type="SUPFAM" id="SSF57535">
    <property type="entry name" value="Complement control module/SCR domain"/>
    <property type="match status" value="1"/>
</dbReference>
<dbReference type="SUPFAM" id="SSF56112">
    <property type="entry name" value="Protein kinase-like (PK-like)"/>
    <property type="match status" value="1"/>
</dbReference>
<feature type="compositionally biased region" description="Basic and acidic residues" evidence="6">
    <location>
        <begin position="747"/>
        <end position="772"/>
    </location>
</feature>
<evidence type="ECO:0000259" key="7">
    <source>
        <dbReference type="PROSITE" id="PS50011"/>
    </source>
</evidence>
<evidence type="ECO:0000256" key="4">
    <source>
        <dbReference type="ARBA" id="ARBA00023170"/>
    </source>
</evidence>
<feature type="compositionally biased region" description="Basic and acidic residues" evidence="6">
    <location>
        <begin position="785"/>
        <end position="795"/>
    </location>
</feature>
<evidence type="ECO:0000256" key="1">
    <source>
        <dbReference type="ARBA" id="ARBA00004479"/>
    </source>
</evidence>
<dbReference type="SMART" id="SM00231">
    <property type="entry name" value="FA58C"/>
    <property type="match status" value="1"/>
</dbReference>
<dbReference type="InterPro" id="IPR035976">
    <property type="entry name" value="Sushi/SCR/CCP_sf"/>
</dbReference>
<dbReference type="InterPro" id="IPR050122">
    <property type="entry name" value="RTK"/>
</dbReference>
<feature type="region of interest" description="Disordered" evidence="6">
    <location>
        <begin position="747"/>
        <end position="827"/>
    </location>
</feature>
<keyword evidence="4" id="KW-0675">Receptor</keyword>
<dbReference type="InterPro" id="IPR011009">
    <property type="entry name" value="Kinase-like_dom_sf"/>
</dbReference>
<dbReference type="Gene3D" id="3.30.200.20">
    <property type="entry name" value="Phosphorylase Kinase, domain 1"/>
    <property type="match status" value="1"/>
</dbReference>
<dbReference type="PROSITE" id="PS50011">
    <property type="entry name" value="PROTEIN_KINASE_DOM"/>
    <property type="match status" value="1"/>
</dbReference>
<dbReference type="SUPFAM" id="SSF56436">
    <property type="entry name" value="C-type lectin-like"/>
    <property type="match status" value="1"/>
</dbReference>
<dbReference type="Proteomes" id="UP001159427">
    <property type="component" value="Unassembled WGS sequence"/>
</dbReference>
<keyword evidence="3" id="KW-1015">Disulfide bond</keyword>
<dbReference type="Gene3D" id="3.10.100.10">
    <property type="entry name" value="Mannose-Binding Protein A, subunit A"/>
    <property type="match status" value="1"/>
</dbReference>
<evidence type="ECO:0008006" key="13">
    <source>
        <dbReference type="Google" id="ProtNLM"/>
    </source>
</evidence>
<dbReference type="PROSITE" id="PS01286">
    <property type="entry name" value="FA58C_2"/>
    <property type="match status" value="1"/>
</dbReference>
<feature type="compositionally biased region" description="Basic and acidic residues" evidence="6">
    <location>
        <begin position="802"/>
        <end position="821"/>
    </location>
</feature>
<evidence type="ECO:0000313" key="12">
    <source>
        <dbReference type="Proteomes" id="UP001159427"/>
    </source>
</evidence>
<dbReference type="InterPro" id="IPR008979">
    <property type="entry name" value="Galactose-bd-like_sf"/>
</dbReference>
<dbReference type="InterPro" id="IPR000421">
    <property type="entry name" value="FA58C"/>
</dbReference>
<dbReference type="PANTHER" id="PTHR24416:SF583">
    <property type="entry name" value="RECEPTOR PROTEIN-TYROSINE KINASE"/>
    <property type="match status" value="1"/>
</dbReference>
<dbReference type="SMART" id="SM00032">
    <property type="entry name" value="CCP"/>
    <property type="match status" value="1"/>
</dbReference>
<evidence type="ECO:0000259" key="10">
    <source>
        <dbReference type="PROSITE" id="PS50923"/>
    </source>
</evidence>
<dbReference type="Gene3D" id="2.60.120.260">
    <property type="entry name" value="Galactose-binding domain-like"/>
    <property type="match status" value="1"/>
</dbReference>
<reference evidence="11 12" key="1">
    <citation type="submission" date="2022-05" db="EMBL/GenBank/DDBJ databases">
        <authorList>
            <consortium name="Genoscope - CEA"/>
            <person name="William W."/>
        </authorList>
    </citation>
    <scope>NUCLEOTIDE SEQUENCE [LARGE SCALE GENOMIC DNA]</scope>
</reference>
<feature type="compositionally biased region" description="Polar residues" evidence="6">
    <location>
        <begin position="657"/>
        <end position="667"/>
    </location>
</feature>
<dbReference type="CDD" id="cd00037">
    <property type="entry name" value="CLECT"/>
    <property type="match status" value="1"/>
</dbReference>
<evidence type="ECO:0000259" key="9">
    <source>
        <dbReference type="PROSITE" id="PS50041"/>
    </source>
</evidence>
<dbReference type="Pfam" id="PF00059">
    <property type="entry name" value="Lectin_C"/>
    <property type="match status" value="1"/>
</dbReference>
<dbReference type="Gene3D" id="2.10.70.10">
    <property type="entry name" value="Complement Module, domain 1"/>
    <property type="match status" value="1"/>
</dbReference>
<dbReference type="PANTHER" id="PTHR24416">
    <property type="entry name" value="TYROSINE-PROTEIN KINASE RECEPTOR"/>
    <property type="match status" value="1"/>
</dbReference>